<dbReference type="Gene3D" id="3.40.1090.10">
    <property type="entry name" value="Cytosolic phospholipase A2 catalytic domain"/>
    <property type="match status" value="1"/>
</dbReference>
<feature type="active site" description="Nucleophile" evidence="4">
    <location>
        <position position="449"/>
    </location>
</feature>
<dbReference type="PANTHER" id="PTHR24185:SF1">
    <property type="entry name" value="CALCIUM-INDEPENDENT PHOSPHOLIPASE A2-GAMMA"/>
    <property type="match status" value="1"/>
</dbReference>
<evidence type="ECO:0000313" key="8">
    <source>
        <dbReference type="Proteomes" id="UP000298787"/>
    </source>
</evidence>
<dbReference type="InterPro" id="IPR016035">
    <property type="entry name" value="Acyl_Trfase/lysoPLipase"/>
</dbReference>
<evidence type="ECO:0000256" key="4">
    <source>
        <dbReference type="PROSITE-ProRule" id="PRU01161"/>
    </source>
</evidence>
<dbReference type="CDD" id="cd07211">
    <property type="entry name" value="Pat_PNPLA8"/>
    <property type="match status" value="1"/>
</dbReference>
<keyword evidence="2 4" id="KW-0442">Lipid degradation</keyword>
<feature type="region of interest" description="Disordered" evidence="5">
    <location>
        <begin position="45"/>
        <end position="90"/>
    </location>
</feature>
<keyword evidence="1 4" id="KW-0378">Hydrolase</keyword>
<sequence>MSRIRTTLDSVTKAVGSTDLISKFSRFKPSIATVDGAHAEKALAKAESLTSNSTAAAPPPETAMKEKEAEEEGERNTAAEEEGQQVAEKPFVVTKKATSSLASAASASAMSSTSTVAKQTMQLFHPTALSTNMDETYKTLAEHINSYFGTSAQVEEGENKKAQQHRGGDDPVSEHIPSTIPQTTLDHIPVLSPVAEAKSTEALTTSPSEKLSPPEATPPSDIPATDKAPQSIPAPATTTKKGFTHYLSYPRPSVQAFVGSYIAPLVPKFRSDSKSIVTEKDSKSSAVEAEEPAVDKAGEKTESEEEKAKRQLLTQREKIIARVSVDNRTRALVKGLQRVTDVKLLTSRVEELSYHLLEFPETRGVAVKESLLPSLLRLRQARDLPLQAAVREALALVGYTDPVKGRGIRVLAIDGGGTRGLLALQTLEKLQNLTGKRIHQLFDYICGVSTGAILAFMLGIFQIPLEECEEMYRKLGADVFKQNVIVGTVKMGWSHAFYDSEIWENILKERMGDGHMIETARDPNCPKVSAVSAIVNRGLPLKAYVFRNYTLMPGMRSHYLGDCKHKMWQAIRASSAAPGYFQEFVLGKDLHQDGGLLINNPTALAIHECKCLWPNTPLQCVLSLGTGRYETAGKNSTTYTSLKAKLTNVISSATDTEEVHTMLDALLPPDTYFRFNPHMSEDIPMNESRVEKLNFLKSEGEHYLERNDAKLRKAASVLGQEKSTIQRLAEWGKLKADMYEGLPFTSKL</sequence>
<dbReference type="GO" id="GO:0016020">
    <property type="term" value="C:membrane"/>
    <property type="evidence" value="ECO:0007669"/>
    <property type="project" value="TreeGrafter"/>
</dbReference>
<evidence type="ECO:0000256" key="3">
    <source>
        <dbReference type="ARBA" id="ARBA00023098"/>
    </source>
</evidence>
<feature type="short sequence motif" description="GXSXG" evidence="4">
    <location>
        <begin position="447"/>
        <end position="451"/>
    </location>
</feature>
<evidence type="ECO:0000256" key="1">
    <source>
        <dbReference type="ARBA" id="ARBA00022801"/>
    </source>
</evidence>
<dbReference type="PROSITE" id="PS51635">
    <property type="entry name" value="PNPLA"/>
    <property type="match status" value="1"/>
</dbReference>
<name>A0A4U5VQT3_COLLU</name>
<dbReference type="InterPro" id="IPR002641">
    <property type="entry name" value="PNPLA_dom"/>
</dbReference>
<feature type="compositionally biased region" description="Basic and acidic residues" evidence="5">
    <location>
        <begin position="273"/>
        <end position="283"/>
    </location>
</feature>
<keyword evidence="8" id="KW-1185">Reference proteome</keyword>
<keyword evidence="3 4" id="KW-0443">Lipid metabolism</keyword>
<dbReference type="EMBL" id="CM014099">
    <property type="protein sequence ID" value="TKS90928.1"/>
    <property type="molecule type" value="Genomic_DNA"/>
</dbReference>
<feature type="compositionally biased region" description="Basic and acidic residues" evidence="5">
    <location>
        <begin position="63"/>
        <end position="78"/>
    </location>
</feature>
<feature type="region of interest" description="Disordered" evidence="5">
    <location>
        <begin position="198"/>
        <end position="237"/>
    </location>
</feature>
<dbReference type="SUPFAM" id="SSF52151">
    <property type="entry name" value="FabD/lysophospholipase-like"/>
    <property type="match status" value="1"/>
</dbReference>
<accession>A0A4U5VQT3</accession>
<dbReference type="AlphaFoldDB" id="A0A4U5VQT3"/>
<dbReference type="GO" id="GO:0047499">
    <property type="term" value="F:calcium-independent phospholipase A2 activity"/>
    <property type="evidence" value="ECO:0007669"/>
    <property type="project" value="TreeGrafter"/>
</dbReference>
<evidence type="ECO:0000313" key="7">
    <source>
        <dbReference type="EMBL" id="TKS90928.1"/>
    </source>
</evidence>
<gene>
    <name evidence="7" type="ORF">D9C73_025061</name>
</gene>
<proteinExistence type="predicted"/>
<feature type="short sequence motif" description="GXGXXG" evidence="4">
    <location>
        <begin position="415"/>
        <end position="420"/>
    </location>
</feature>
<evidence type="ECO:0000256" key="5">
    <source>
        <dbReference type="SAM" id="MobiDB-lite"/>
    </source>
</evidence>
<organism evidence="7 8">
    <name type="scientific">Collichthys lucidus</name>
    <name type="common">Big head croaker</name>
    <name type="synonym">Sciaena lucida</name>
    <dbReference type="NCBI Taxonomy" id="240159"/>
    <lineage>
        <taxon>Eukaryota</taxon>
        <taxon>Metazoa</taxon>
        <taxon>Chordata</taxon>
        <taxon>Craniata</taxon>
        <taxon>Vertebrata</taxon>
        <taxon>Euteleostomi</taxon>
        <taxon>Actinopterygii</taxon>
        <taxon>Neopterygii</taxon>
        <taxon>Teleostei</taxon>
        <taxon>Neoteleostei</taxon>
        <taxon>Acanthomorphata</taxon>
        <taxon>Eupercaria</taxon>
        <taxon>Sciaenidae</taxon>
        <taxon>Collichthys</taxon>
    </lineage>
</organism>
<feature type="compositionally biased region" description="Basic and acidic residues" evidence="5">
    <location>
        <begin position="157"/>
        <end position="173"/>
    </location>
</feature>
<evidence type="ECO:0000259" key="6">
    <source>
        <dbReference type="PROSITE" id="PS51635"/>
    </source>
</evidence>
<feature type="compositionally biased region" description="Basic and acidic residues" evidence="5">
    <location>
        <begin position="293"/>
        <end position="308"/>
    </location>
</feature>
<dbReference type="STRING" id="240159.A0A4U5VQT3"/>
<dbReference type="GO" id="GO:0016042">
    <property type="term" value="P:lipid catabolic process"/>
    <property type="evidence" value="ECO:0007669"/>
    <property type="project" value="UniProtKB-UniRule"/>
</dbReference>
<feature type="domain" description="PNPLA" evidence="6">
    <location>
        <begin position="411"/>
        <end position="606"/>
    </location>
</feature>
<reference evidence="7 8" key="1">
    <citation type="submission" date="2019-01" db="EMBL/GenBank/DDBJ databases">
        <title>Genome Assembly of Collichthys lucidus.</title>
        <authorList>
            <person name="Cai M."/>
            <person name="Xiao S."/>
        </authorList>
    </citation>
    <scope>NUCLEOTIDE SEQUENCE [LARGE SCALE GENOMIC DNA]</scope>
    <source>
        <strain evidence="7">JT15FE1705JMU</strain>
        <tissue evidence="7">Muscle</tissue>
    </source>
</reference>
<feature type="region of interest" description="Disordered" evidence="5">
    <location>
        <begin position="273"/>
        <end position="308"/>
    </location>
</feature>
<protein>
    <submittedName>
        <fullName evidence="7">Calcium-independent phospholipase A2-gamma</fullName>
    </submittedName>
</protein>
<dbReference type="GO" id="GO:0019369">
    <property type="term" value="P:arachidonate metabolic process"/>
    <property type="evidence" value="ECO:0007669"/>
    <property type="project" value="TreeGrafter"/>
</dbReference>
<feature type="region of interest" description="Disordered" evidence="5">
    <location>
        <begin position="153"/>
        <end position="182"/>
    </location>
</feature>
<feature type="active site" description="Proton acceptor" evidence="4">
    <location>
        <position position="593"/>
    </location>
</feature>
<dbReference type="PANTHER" id="PTHR24185">
    <property type="entry name" value="CALCIUM-INDEPENDENT PHOSPHOLIPASE A2-GAMMA"/>
    <property type="match status" value="1"/>
</dbReference>
<dbReference type="Pfam" id="PF01734">
    <property type="entry name" value="Patatin"/>
    <property type="match status" value="1"/>
</dbReference>
<dbReference type="InterPro" id="IPR045217">
    <property type="entry name" value="PNPLA8-like"/>
</dbReference>
<evidence type="ECO:0000256" key="2">
    <source>
        <dbReference type="ARBA" id="ARBA00022963"/>
    </source>
</evidence>
<dbReference type="Proteomes" id="UP000298787">
    <property type="component" value="Chromosome 22"/>
</dbReference>
<feature type="short sequence motif" description="DGA/G" evidence="4">
    <location>
        <begin position="593"/>
        <end position="595"/>
    </location>
</feature>